<feature type="domain" description="PAC" evidence="12">
    <location>
        <begin position="364"/>
        <end position="414"/>
    </location>
</feature>
<dbReference type="AlphaFoldDB" id="A0A364Y2U9"/>
<dbReference type="CDD" id="cd11386">
    <property type="entry name" value="MCP_signal"/>
    <property type="match status" value="1"/>
</dbReference>
<dbReference type="InterPro" id="IPR001610">
    <property type="entry name" value="PAC"/>
</dbReference>
<feature type="binding site" description="distal binding residue" evidence="7">
    <location>
        <position position="75"/>
    </location>
    <ligand>
        <name>heme</name>
        <dbReference type="ChEBI" id="CHEBI:30413"/>
    </ligand>
    <ligandPart>
        <name>Fe</name>
        <dbReference type="ChEBI" id="CHEBI:18248"/>
    </ligandPart>
</feature>
<dbReference type="SMART" id="SM00086">
    <property type="entry name" value="PAC"/>
    <property type="match status" value="3"/>
</dbReference>
<dbReference type="RefSeq" id="WP_112747167.1">
    <property type="nucleotide sequence ID" value="NZ_QMFY01000005.1"/>
</dbReference>
<feature type="domain" description="PAS" evidence="11">
    <location>
        <begin position="408"/>
        <end position="486"/>
    </location>
</feature>
<sequence>METKTLTSLFERIGGKEALNAAVDIFYKKVLEDPRINSFFQATDMKRQRTKLKSFLAMALGAPVKYTGKDLESAHAPLVAKGLNEDHFIIVAQHLEATLNELNVPLPLSAEVMAIAAGTKNHVLGIKNPQAMTKNYYQEKGNGSNAGSSGHSVEDLLKRITELEQQQRKNEQALEQALDAVITINSDRIVTFFNMAAEELFGFTREEVLGQNVKMIVPMEHRGRHDNYVDSNIRTGVNKVVGAARELEMVRKDGSKFWGNLSLSKCEVDGDTQYTAFIKDISEDRANKQRMYQTLEQAVDSVVTINADKKILFFNKAAEKMFGFTREEVMGQNVKMIVPFEHRGGHDGYVDANMKTSVNKVVGQGRDLEMTRRDGSKFWGNLSLSKVEINNEIQYTAFIKDISEERFQRERINQTLEQAVDSVVTIDDNKLITFFNKAAERMFGFSREEVLGKNIKMIVPLEHRANHDNYVESNMKTGVNKVVGKGRDLEMTTKDGQRFWGNLSLSRVLVDGKLQYTAFIKDITITKHNEMGFQEVIKAIGEIANGSFDFNIKLDGLNVDESVKLVTQDLINLRDNLKSILGEVNEVVRQAGSEGKLDARLRLTNTKGAWKELVDSINELLQSIAEPVMEFNKIVTEMANGDLTQRFQMAASGDIKNMASSLNKAVDNLNELLYNIGKNADIVASSSMNMLQKTEGMKRNTNEVASAISQMAKGAQDQAGRTDESSKLVEKVMASSNDMEKKANLINKAAEKGQKSSENGLKIMKTLVTNMSGIKESAGQTSKSIDILTGRAEEIGRTLNVITDIASQTNLLALNAAIEAARAGDAGRGFAVVAEEIRKLAEDSRKSAVEIEKIISDVQKDTQAATKAIETMQTSVKDGNAATNEAQDIFQEIAQSSDETFSFSKEIQEATSGQRVSIDLVVKNIEQIVVVAEETAAGTQQAASASQQLNNSMSEITDGSNKLSGVATELQTGVNKFKLRKAS</sequence>
<dbReference type="GO" id="GO:0046872">
    <property type="term" value="F:metal ion binding"/>
    <property type="evidence" value="ECO:0007669"/>
    <property type="project" value="UniProtKB-KW"/>
</dbReference>
<dbReference type="Gene3D" id="1.10.287.950">
    <property type="entry name" value="Methyl-accepting chemotaxis protein"/>
    <property type="match status" value="1"/>
</dbReference>
<dbReference type="PROSITE" id="PS50111">
    <property type="entry name" value="CHEMOTAXIS_TRANSDUC_2"/>
    <property type="match status" value="1"/>
</dbReference>
<evidence type="ECO:0000256" key="6">
    <source>
        <dbReference type="ARBA" id="ARBA00029447"/>
    </source>
</evidence>
<evidence type="ECO:0000256" key="7">
    <source>
        <dbReference type="PIRSR" id="PIRSR601486-1"/>
    </source>
</evidence>
<dbReference type="GO" id="GO:0020037">
    <property type="term" value="F:heme binding"/>
    <property type="evidence" value="ECO:0007669"/>
    <property type="project" value="InterPro"/>
</dbReference>
<evidence type="ECO:0000256" key="1">
    <source>
        <dbReference type="ARBA" id="ARBA00022448"/>
    </source>
</evidence>
<evidence type="ECO:0000259" key="12">
    <source>
        <dbReference type="PROSITE" id="PS50113"/>
    </source>
</evidence>
<name>A0A364Y2U9_9BACT</name>
<dbReference type="NCBIfam" id="TIGR00229">
    <property type="entry name" value="sensory_box"/>
    <property type="match status" value="3"/>
</dbReference>
<dbReference type="CDD" id="cd00454">
    <property type="entry name" value="TrHb1_N"/>
    <property type="match status" value="1"/>
</dbReference>
<protein>
    <recommendedName>
        <fullName evidence="16">Chemotaxis protein</fullName>
    </recommendedName>
</protein>
<evidence type="ECO:0000313" key="14">
    <source>
        <dbReference type="EMBL" id="RAW01012.1"/>
    </source>
</evidence>
<dbReference type="InterPro" id="IPR004090">
    <property type="entry name" value="Chemotax_Me-accpt_rcpt"/>
</dbReference>
<feature type="domain" description="PAC" evidence="12">
    <location>
        <begin position="243"/>
        <end position="293"/>
    </location>
</feature>
<dbReference type="OrthoDB" id="1123498at2"/>
<organism evidence="14 15">
    <name type="scientific">Pseudochryseolinea flava</name>
    <dbReference type="NCBI Taxonomy" id="2059302"/>
    <lineage>
        <taxon>Bacteria</taxon>
        <taxon>Pseudomonadati</taxon>
        <taxon>Bacteroidota</taxon>
        <taxon>Cytophagia</taxon>
        <taxon>Cytophagales</taxon>
        <taxon>Fulvivirgaceae</taxon>
        <taxon>Pseudochryseolinea</taxon>
    </lineage>
</organism>
<dbReference type="PROSITE" id="PS50113">
    <property type="entry name" value="PAC"/>
    <property type="match status" value="2"/>
</dbReference>
<dbReference type="Pfam" id="PF13426">
    <property type="entry name" value="PAS_9"/>
    <property type="match status" value="3"/>
</dbReference>
<dbReference type="PROSITE" id="PS50112">
    <property type="entry name" value="PAS"/>
    <property type="match status" value="3"/>
</dbReference>
<keyword evidence="2 7" id="KW-0349">Heme</keyword>
<proteinExistence type="inferred from homology"/>
<keyword evidence="3 7" id="KW-0479">Metal-binding</keyword>
<evidence type="ECO:0000256" key="8">
    <source>
        <dbReference type="PROSITE-ProRule" id="PRU00284"/>
    </source>
</evidence>
<evidence type="ECO:0000259" key="11">
    <source>
        <dbReference type="PROSITE" id="PS50112"/>
    </source>
</evidence>
<dbReference type="InterPro" id="IPR035965">
    <property type="entry name" value="PAS-like_dom_sf"/>
</dbReference>
<dbReference type="SUPFAM" id="SSF58104">
    <property type="entry name" value="Methyl-accepting chemotaxis protein (MCP) signaling domain"/>
    <property type="match status" value="1"/>
</dbReference>
<dbReference type="InterPro" id="IPR012292">
    <property type="entry name" value="Globin/Proto"/>
</dbReference>
<dbReference type="PRINTS" id="PR00260">
    <property type="entry name" value="CHEMTRNSDUCR"/>
</dbReference>
<dbReference type="PANTHER" id="PTHR32089:SF112">
    <property type="entry name" value="LYSOZYME-LIKE PROTEIN-RELATED"/>
    <property type="match status" value="1"/>
</dbReference>
<dbReference type="SUPFAM" id="SSF55785">
    <property type="entry name" value="PYP-like sensor domain (PAS domain)"/>
    <property type="match status" value="3"/>
</dbReference>
<dbReference type="InterPro" id="IPR000014">
    <property type="entry name" value="PAS"/>
</dbReference>
<dbReference type="PROSITE" id="PS50885">
    <property type="entry name" value="HAMP"/>
    <property type="match status" value="1"/>
</dbReference>
<evidence type="ECO:0000256" key="9">
    <source>
        <dbReference type="SAM" id="Coils"/>
    </source>
</evidence>
<dbReference type="Proteomes" id="UP000251889">
    <property type="component" value="Unassembled WGS sequence"/>
</dbReference>
<feature type="domain" description="Methyl-accepting transducer" evidence="10">
    <location>
        <begin position="693"/>
        <end position="929"/>
    </location>
</feature>
<comment type="caution">
    <text evidence="14">The sequence shown here is derived from an EMBL/GenBank/DDBJ whole genome shotgun (WGS) entry which is preliminary data.</text>
</comment>
<dbReference type="GO" id="GO:0006935">
    <property type="term" value="P:chemotaxis"/>
    <property type="evidence" value="ECO:0007669"/>
    <property type="project" value="InterPro"/>
</dbReference>
<dbReference type="CDD" id="cd00130">
    <property type="entry name" value="PAS"/>
    <property type="match status" value="3"/>
</dbReference>
<gene>
    <name evidence="14" type="ORF">DQQ10_12325</name>
</gene>
<keyword evidence="9" id="KW-0175">Coiled coil</keyword>
<dbReference type="InterPro" id="IPR003660">
    <property type="entry name" value="HAMP_dom"/>
</dbReference>
<dbReference type="Pfam" id="PF01152">
    <property type="entry name" value="Bac_globin"/>
    <property type="match status" value="1"/>
</dbReference>
<dbReference type="Gene3D" id="1.10.490.10">
    <property type="entry name" value="Globins"/>
    <property type="match status" value="1"/>
</dbReference>
<dbReference type="GO" id="GO:0019825">
    <property type="term" value="F:oxygen binding"/>
    <property type="evidence" value="ECO:0007669"/>
    <property type="project" value="InterPro"/>
</dbReference>
<dbReference type="PANTHER" id="PTHR32089">
    <property type="entry name" value="METHYL-ACCEPTING CHEMOTAXIS PROTEIN MCPB"/>
    <property type="match status" value="1"/>
</dbReference>
<evidence type="ECO:0000256" key="2">
    <source>
        <dbReference type="ARBA" id="ARBA00022617"/>
    </source>
</evidence>
<dbReference type="GO" id="GO:0004888">
    <property type="term" value="F:transmembrane signaling receptor activity"/>
    <property type="evidence" value="ECO:0007669"/>
    <property type="project" value="InterPro"/>
</dbReference>
<evidence type="ECO:0000256" key="4">
    <source>
        <dbReference type="ARBA" id="ARBA00023004"/>
    </source>
</evidence>
<keyword evidence="4 7" id="KW-0408">Iron</keyword>
<dbReference type="Pfam" id="PF00015">
    <property type="entry name" value="MCPsignal"/>
    <property type="match status" value="1"/>
</dbReference>
<dbReference type="InterPro" id="IPR009050">
    <property type="entry name" value="Globin-like_sf"/>
</dbReference>
<dbReference type="SMART" id="SM00091">
    <property type="entry name" value="PAS"/>
    <property type="match status" value="3"/>
</dbReference>
<dbReference type="InterPro" id="IPR001486">
    <property type="entry name" value="Hemoglobin_trunc"/>
</dbReference>
<evidence type="ECO:0000256" key="5">
    <source>
        <dbReference type="ARBA" id="ARBA00023224"/>
    </source>
</evidence>
<dbReference type="Gene3D" id="1.20.120.1530">
    <property type="match status" value="1"/>
</dbReference>
<dbReference type="EMBL" id="QMFY01000005">
    <property type="protein sequence ID" value="RAW01012.1"/>
    <property type="molecule type" value="Genomic_DNA"/>
</dbReference>
<evidence type="ECO:0000256" key="3">
    <source>
        <dbReference type="ARBA" id="ARBA00022723"/>
    </source>
</evidence>
<keyword evidence="1" id="KW-0813">Transport</keyword>
<dbReference type="SMART" id="SM00283">
    <property type="entry name" value="MA"/>
    <property type="match status" value="1"/>
</dbReference>
<dbReference type="Gene3D" id="3.30.450.20">
    <property type="entry name" value="PAS domain"/>
    <property type="match status" value="3"/>
</dbReference>
<evidence type="ECO:0000313" key="15">
    <source>
        <dbReference type="Proteomes" id="UP000251889"/>
    </source>
</evidence>
<dbReference type="GO" id="GO:0016020">
    <property type="term" value="C:membrane"/>
    <property type="evidence" value="ECO:0007669"/>
    <property type="project" value="InterPro"/>
</dbReference>
<dbReference type="GO" id="GO:0007165">
    <property type="term" value="P:signal transduction"/>
    <property type="evidence" value="ECO:0007669"/>
    <property type="project" value="UniProtKB-KW"/>
</dbReference>
<accession>A0A364Y2U9</accession>
<keyword evidence="5 8" id="KW-0807">Transducer</keyword>
<keyword evidence="15" id="KW-1185">Reference proteome</keyword>
<evidence type="ECO:0008006" key="16">
    <source>
        <dbReference type="Google" id="ProtNLM"/>
    </source>
</evidence>
<feature type="coiled-coil region" evidence="9">
    <location>
        <begin position="153"/>
        <end position="180"/>
    </location>
</feature>
<dbReference type="Pfam" id="PF18947">
    <property type="entry name" value="HAMP_2"/>
    <property type="match status" value="1"/>
</dbReference>
<reference evidence="14 15" key="1">
    <citation type="submission" date="2018-06" db="EMBL/GenBank/DDBJ databases">
        <title>Chryseolinea flavus sp. nov., a member of the phylum Bacteroidetes isolated from soil.</title>
        <authorList>
            <person name="Li Y."/>
            <person name="Wang J."/>
        </authorList>
    </citation>
    <scope>NUCLEOTIDE SEQUENCE [LARGE SCALE GENOMIC DNA]</scope>
    <source>
        <strain evidence="14 15">SDU1-6</strain>
    </source>
</reference>
<evidence type="ECO:0000259" key="13">
    <source>
        <dbReference type="PROSITE" id="PS50885"/>
    </source>
</evidence>
<dbReference type="InterPro" id="IPR004089">
    <property type="entry name" value="MCPsignal_dom"/>
</dbReference>
<evidence type="ECO:0000259" key="10">
    <source>
        <dbReference type="PROSITE" id="PS50111"/>
    </source>
</evidence>
<dbReference type="InterPro" id="IPR000700">
    <property type="entry name" value="PAS-assoc_C"/>
</dbReference>
<dbReference type="SUPFAM" id="SSF46458">
    <property type="entry name" value="Globin-like"/>
    <property type="match status" value="1"/>
</dbReference>
<comment type="similarity">
    <text evidence="6">Belongs to the methyl-accepting chemotaxis (MCP) protein family.</text>
</comment>
<feature type="domain" description="PAS" evidence="11">
    <location>
        <begin position="166"/>
        <end position="236"/>
    </location>
</feature>
<feature type="domain" description="HAMP" evidence="13">
    <location>
        <begin position="622"/>
        <end position="674"/>
    </location>
</feature>
<feature type="domain" description="PAS" evidence="11">
    <location>
        <begin position="287"/>
        <end position="339"/>
    </location>
</feature>